<evidence type="ECO:0000313" key="7">
    <source>
        <dbReference type="EMBL" id="MBF2709591.1"/>
    </source>
</evidence>
<dbReference type="EMBL" id="JADHEC010000036">
    <property type="protein sequence ID" value="MBF2709591.1"/>
    <property type="molecule type" value="Genomic_DNA"/>
</dbReference>
<evidence type="ECO:0000256" key="1">
    <source>
        <dbReference type="ARBA" id="ARBA00010165"/>
    </source>
</evidence>
<proteinExistence type="inferred from homology"/>
<dbReference type="SUPFAM" id="SSF56112">
    <property type="entry name" value="Protein kinase-like (PK-like)"/>
    <property type="match status" value="1"/>
</dbReference>
<dbReference type="Gene3D" id="3.90.1200.10">
    <property type="match status" value="1"/>
</dbReference>
<evidence type="ECO:0000256" key="4">
    <source>
        <dbReference type="ARBA" id="ARBA00022777"/>
    </source>
</evidence>
<dbReference type="GO" id="GO:0016301">
    <property type="term" value="F:kinase activity"/>
    <property type="evidence" value="ECO:0007669"/>
    <property type="project" value="UniProtKB-KW"/>
</dbReference>
<comment type="similarity">
    <text evidence="1">Belongs to the methylthioribose kinase family.</text>
</comment>
<dbReference type="InterPro" id="IPR011009">
    <property type="entry name" value="Kinase-like_dom_sf"/>
</dbReference>
<dbReference type="RefSeq" id="WP_194312830.1">
    <property type="nucleotide sequence ID" value="NZ_JADHEC010000036.1"/>
</dbReference>
<evidence type="ECO:0000256" key="2">
    <source>
        <dbReference type="ARBA" id="ARBA00022679"/>
    </source>
</evidence>
<name>A0A930XWP0_9FLAO</name>
<evidence type="ECO:0000256" key="5">
    <source>
        <dbReference type="ARBA" id="ARBA00022840"/>
    </source>
</evidence>
<keyword evidence="8" id="KW-1185">Reference proteome</keyword>
<dbReference type="InterPro" id="IPR002575">
    <property type="entry name" value="Aminoglycoside_PTrfase"/>
</dbReference>
<keyword evidence="2" id="KW-0808">Transferase</keyword>
<comment type="caution">
    <text evidence="7">The sequence shown here is derived from an EMBL/GenBank/DDBJ whole genome shotgun (WGS) entry which is preliminary data.</text>
</comment>
<dbReference type="Pfam" id="PF01636">
    <property type="entry name" value="APH"/>
    <property type="match status" value="1"/>
</dbReference>
<dbReference type="PANTHER" id="PTHR34273">
    <property type="entry name" value="METHYLTHIORIBOSE KINASE"/>
    <property type="match status" value="1"/>
</dbReference>
<sequence>MFILDANKPKELANYLQKQHWLGLDETIVSLTKPGEGNMNYVLRVNTGKRTFIVKQSRGYVEKYPQVPAPANRVITEGAFYKKVSEENKVQQYMPKLIGLDEINNVIILEDLGLTNDFTVLYGMQYQLELEQLKGLVAYLNGLHNSFQKTVVDDELANMELRRLNHEHIFHYPFLEDNGFDLNTVQDGLKELALPYVKDRHLKQKIEVLGSLYLSKGKYLLHGDFYPGSWLKTETGIKIIDPEFCFYGSREFDLGVLLAHLYLTQQKGNLISGVISEYKAYSELNLEILNSFAGIEIMRRLIGLAQLPLKIDLKTKKQLLEFAYQLILNK</sequence>
<dbReference type="AlphaFoldDB" id="A0A930XWP0"/>
<keyword evidence="4" id="KW-0418">Kinase</keyword>
<dbReference type="GO" id="GO:0005524">
    <property type="term" value="F:ATP binding"/>
    <property type="evidence" value="ECO:0007669"/>
    <property type="project" value="UniProtKB-KW"/>
</dbReference>
<feature type="domain" description="Aminoglycoside phosphotransferase" evidence="6">
    <location>
        <begin position="32"/>
        <end position="274"/>
    </location>
</feature>
<evidence type="ECO:0000259" key="6">
    <source>
        <dbReference type="Pfam" id="PF01636"/>
    </source>
</evidence>
<evidence type="ECO:0000313" key="8">
    <source>
        <dbReference type="Proteomes" id="UP000646211"/>
    </source>
</evidence>
<organism evidence="7 8">
    <name type="scientific">Flavobacterium soyangense</name>
    <dbReference type="NCBI Taxonomy" id="2023265"/>
    <lineage>
        <taxon>Bacteria</taxon>
        <taxon>Pseudomonadati</taxon>
        <taxon>Bacteroidota</taxon>
        <taxon>Flavobacteriia</taxon>
        <taxon>Flavobacteriales</taxon>
        <taxon>Flavobacteriaceae</taxon>
        <taxon>Flavobacterium</taxon>
    </lineage>
</organism>
<keyword evidence="3" id="KW-0547">Nucleotide-binding</keyword>
<accession>A0A930XWP0</accession>
<dbReference type="Proteomes" id="UP000646211">
    <property type="component" value="Unassembled WGS sequence"/>
</dbReference>
<keyword evidence="5" id="KW-0067">ATP-binding</keyword>
<gene>
    <name evidence="7" type="ORF">IR213_13490</name>
</gene>
<reference evidence="7" key="1">
    <citation type="submission" date="2020-11" db="EMBL/GenBank/DDBJ databases">
        <title>Genome of Flavobacterium soyangense.</title>
        <authorList>
            <person name="Liu Q."/>
            <person name="Xin Y.-H."/>
        </authorList>
    </citation>
    <scope>NUCLEOTIDE SEQUENCE</scope>
    <source>
        <strain evidence="7">CGMCC 1.13493</strain>
    </source>
</reference>
<protein>
    <submittedName>
        <fullName evidence="7">Phosphotransferase</fullName>
    </submittedName>
</protein>
<dbReference type="PANTHER" id="PTHR34273:SF2">
    <property type="entry name" value="METHYLTHIORIBOSE KINASE"/>
    <property type="match status" value="1"/>
</dbReference>
<dbReference type="Gene3D" id="3.30.200.20">
    <property type="entry name" value="Phosphorylase Kinase, domain 1"/>
    <property type="match status" value="1"/>
</dbReference>
<evidence type="ECO:0000256" key="3">
    <source>
        <dbReference type="ARBA" id="ARBA00022741"/>
    </source>
</evidence>